<proteinExistence type="predicted"/>
<keyword evidence="1" id="KW-0812">Transmembrane</keyword>
<dbReference type="RefSeq" id="WP_033891165.1">
    <property type="nucleotide sequence ID" value="NZ_CP071732.1"/>
</dbReference>
<dbReference type="InterPro" id="IPR016047">
    <property type="entry name" value="M23ase_b-sheet_dom"/>
</dbReference>
<protein>
    <submittedName>
        <fullName evidence="3">M23 family metallopeptidase</fullName>
    </submittedName>
</protein>
<dbReference type="PANTHER" id="PTHR21666:SF270">
    <property type="entry name" value="MUREIN HYDROLASE ACTIVATOR ENVC"/>
    <property type="match status" value="1"/>
</dbReference>
<feature type="transmembrane region" description="Helical" evidence="1">
    <location>
        <begin position="34"/>
        <end position="57"/>
    </location>
</feature>
<feature type="domain" description="M23ase beta-sheet core" evidence="2">
    <location>
        <begin position="130"/>
        <end position="223"/>
    </location>
</feature>
<sequence length="237" mass="25409">MNGYWFDWRRQSARRAMRQREQERQQAQEQQTRVDAAVAVASVVGLLLALLIGISFANGSSDALYSQGMDSSCAPLGSAEQSGLVLADFTDLSTWEQRAAPQCSAQFAWPVHDAIVADSFDQPLTPWAAGHRGLDLSTSSGEVILAPGAGTISFAGKVGGKDVVSVRHRGGVTSTFEPALTDLSVGTTVLAGDAIGVVRGDSDHCEDSCLHWGLKRGSNDYLDPELYTVERKIVLKQ</sequence>
<dbReference type="Pfam" id="PF01551">
    <property type="entry name" value="Peptidase_M23"/>
    <property type="match status" value="1"/>
</dbReference>
<keyword evidence="1" id="KW-1133">Transmembrane helix</keyword>
<reference evidence="3 4" key="1">
    <citation type="submission" date="2021-03" db="EMBL/GenBank/DDBJ databases">
        <title>Genome sequencing of Bifidobacterium saguini DSMZ 23967.</title>
        <authorList>
            <person name="Kim J."/>
        </authorList>
    </citation>
    <scope>NUCLEOTIDE SEQUENCE [LARGE SCALE GENOMIC DNA]</scope>
    <source>
        <strain evidence="3 4">DSMZ 23967</strain>
    </source>
</reference>
<dbReference type="Gene3D" id="2.70.70.10">
    <property type="entry name" value="Glucose Permease (Domain IIA)"/>
    <property type="match status" value="1"/>
</dbReference>
<dbReference type="Proteomes" id="UP000663729">
    <property type="component" value="Chromosome"/>
</dbReference>
<evidence type="ECO:0000313" key="4">
    <source>
        <dbReference type="Proteomes" id="UP000663729"/>
    </source>
</evidence>
<dbReference type="CDD" id="cd12797">
    <property type="entry name" value="M23_peptidase"/>
    <property type="match status" value="1"/>
</dbReference>
<dbReference type="SUPFAM" id="SSF51261">
    <property type="entry name" value="Duplicated hybrid motif"/>
    <property type="match status" value="1"/>
</dbReference>
<evidence type="ECO:0000256" key="1">
    <source>
        <dbReference type="SAM" id="Phobius"/>
    </source>
</evidence>
<gene>
    <name evidence="3" type="ORF">BSD967_10800</name>
</gene>
<keyword evidence="4" id="KW-1185">Reference proteome</keyword>
<evidence type="ECO:0000259" key="2">
    <source>
        <dbReference type="Pfam" id="PF01551"/>
    </source>
</evidence>
<dbReference type="InterPro" id="IPR011055">
    <property type="entry name" value="Dup_hybrid_motif"/>
</dbReference>
<dbReference type="EMBL" id="CP071732">
    <property type="protein sequence ID" value="QTB90756.1"/>
    <property type="molecule type" value="Genomic_DNA"/>
</dbReference>
<dbReference type="PANTHER" id="PTHR21666">
    <property type="entry name" value="PEPTIDASE-RELATED"/>
    <property type="match status" value="1"/>
</dbReference>
<keyword evidence="1" id="KW-0472">Membrane</keyword>
<name>A0ABX7SBQ9_9BIFI</name>
<accession>A0ABX7SBQ9</accession>
<evidence type="ECO:0000313" key="3">
    <source>
        <dbReference type="EMBL" id="QTB90756.1"/>
    </source>
</evidence>
<organism evidence="3 4">
    <name type="scientific">Bifidobacterium saguini</name>
    <dbReference type="NCBI Taxonomy" id="762210"/>
    <lineage>
        <taxon>Bacteria</taxon>
        <taxon>Bacillati</taxon>
        <taxon>Actinomycetota</taxon>
        <taxon>Actinomycetes</taxon>
        <taxon>Bifidobacteriales</taxon>
        <taxon>Bifidobacteriaceae</taxon>
        <taxon>Bifidobacterium</taxon>
    </lineage>
</organism>
<dbReference type="InterPro" id="IPR050570">
    <property type="entry name" value="Cell_wall_metabolism_enzyme"/>
</dbReference>